<sequence length="126" mass="14278">MAIHITDLIIELRMQILSRLDGLSLFRCAILYLEGLEKYDTSISSTDLLEYLRRRREKRDRPEIEYHSICIQGGAQGVGGFNSRLAGGKVDDVRRQILDLVTWNTSSSNAGRISKSTICFFTVVQP</sequence>
<accession>A0A9P5YSM3</accession>
<protein>
    <submittedName>
        <fullName evidence="1">Uncharacterized protein</fullName>
    </submittedName>
</protein>
<gene>
    <name evidence="1" type="ORF">BDN70DRAFT_963317</name>
</gene>
<evidence type="ECO:0000313" key="2">
    <source>
        <dbReference type="Proteomes" id="UP000807469"/>
    </source>
</evidence>
<reference evidence="1" key="1">
    <citation type="submission" date="2020-11" db="EMBL/GenBank/DDBJ databases">
        <authorList>
            <consortium name="DOE Joint Genome Institute"/>
            <person name="Ahrendt S."/>
            <person name="Riley R."/>
            <person name="Andreopoulos W."/>
            <person name="Labutti K."/>
            <person name="Pangilinan J."/>
            <person name="Ruiz-Duenas F.J."/>
            <person name="Barrasa J.M."/>
            <person name="Sanchez-Garcia M."/>
            <person name="Camarero S."/>
            <person name="Miyauchi S."/>
            <person name="Serrano A."/>
            <person name="Linde D."/>
            <person name="Babiker R."/>
            <person name="Drula E."/>
            <person name="Ayuso-Fernandez I."/>
            <person name="Pacheco R."/>
            <person name="Padilla G."/>
            <person name="Ferreira P."/>
            <person name="Barriuso J."/>
            <person name="Kellner H."/>
            <person name="Castanera R."/>
            <person name="Alfaro M."/>
            <person name="Ramirez L."/>
            <person name="Pisabarro A.G."/>
            <person name="Kuo A."/>
            <person name="Tritt A."/>
            <person name="Lipzen A."/>
            <person name="He G."/>
            <person name="Yan M."/>
            <person name="Ng V."/>
            <person name="Cullen D."/>
            <person name="Martin F."/>
            <person name="Rosso M.-N."/>
            <person name="Henrissat B."/>
            <person name="Hibbett D."/>
            <person name="Martinez A.T."/>
            <person name="Grigoriev I.V."/>
        </authorList>
    </citation>
    <scope>NUCLEOTIDE SEQUENCE</scope>
    <source>
        <strain evidence="1">CIRM-BRFM 674</strain>
    </source>
</reference>
<proteinExistence type="predicted"/>
<keyword evidence="2" id="KW-1185">Reference proteome</keyword>
<dbReference type="EMBL" id="MU155409">
    <property type="protein sequence ID" value="KAF9473894.1"/>
    <property type="molecule type" value="Genomic_DNA"/>
</dbReference>
<dbReference type="Proteomes" id="UP000807469">
    <property type="component" value="Unassembled WGS sequence"/>
</dbReference>
<name>A0A9P5YSM3_9AGAR</name>
<comment type="caution">
    <text evidence="1">The sequence shown here is derived from an EMBL/GenBank/DDBJ whole genome shotgun (WGS) entry which is preliminary data.</text>
</comment>
<evidence type="ECO:0000313" key="1">
    <source>
        <dbReference type="EMBL" id="KAF9473894.1"/>
    </source>
</evidence>
<dbReference type="AlphaFoldDB" id="A0A9P5YSM3"/>
<organism evidence="1 2">
    <name type="scientific">Pholiota conissans</name>
    <dbReference type="NCBI Taxonomy" id="109636"/>
    <lineage>
        <taxon>Eukaryota</taxon>
        <taxon>Fungi</taxon>
        <taxon>Dikarya</taxon>
        <taxon>Basidiomycota</taxon>
        <taxon>Agaricomycotina</taxon>
        <taxon>Agaricomycetes</taxon>
        <taxon>Agaricomycetidae</taxon>
        <taxon>Agaricales</taxon>
        <taxon>Agaricineae</taxon>
        <taxon>Strophariaceae</taxon>
        <taxon>Pholiota</taxon>
    </lineage>
</organism>